<sequence>MTKYIFSINDLILSKNAQFFKIKKPLSRNKIKNLFRSISSIKDGVFLINKIKSEVVVDNGNLTYSLVSFKVLEEPSFLQGTSISESKYAYLMILEVQDFLIISKKNVDAIESELERFIEYFEFDKFSNFNGRLNPEYEKISMRNMSLSDSVIRNRTVEAKNLSGILSPNTTGRSIPGTFRVKTGNDIFTLTPNTSRIGYKDKKVDFFNFCSWAIATVNELSNTASLSSKLMAGFSSPITLSELLAKKVKPKAIFIDLSELDDMVRGTSHTFTLTKNVPHGTVTLSSVELDKFFNGFKSSYFLDGETLTNLRFKFKCRLRFNTKVVTIVSKYLDGIMISENGSQLMSLSKYINKFKPFTITFDSPQYCYHGRSCFEDKTMLNNLNIFLSVFDDSFDFSTIRSEKEKDDKQSYPENIKRFPVRSLFRRVENIYSNKDAIVICDDMNDEWADHIVLDITTGNPSIKFIHSKYIKKESYGASKFHEVISQALKNIGRLHSPKELYLDKYDNEWSSKYLQTQISRVRPIDTSRNDIELALDKINESPKTSRELILAAPFLRKEMLIDEVEIIKRNQSAKPYTVQLIWLINTFLSACVEYGVKPSILCKK</sequence>
<name>A0AAX2BU86_KLEPN</name>
<comment type="caution">
    <text evidence="1">The sequence shown here is derived from an EMBL/GenBank/DDBJ whole genome shotgun (WGS) entry which is preliminary data.</text>
</comment>
<evidence type="ECO:0000313" key="1">
    <source>
        <dbReference type="EMBL" id="SBH07900.1"/>
    </source>
</evidence>
<protein>
    <submittedName>
        <fullName evidence="1">Uncharacterized protein</fullName>
    </submittedName>
</protein>
<organism evidence="1 2">
    <name type="scientific">Klebsiella pneumoniae</name>
    <dbReference type="NCBI Taxonomy" id="573"/>
    <lineage>
        <taxon>Bacteria</taxon>
        <taxon>Pseudomonadati</taxon>
        <taxon>Pseudomonadota</taxon>
        <taxon>Gammaproteobacteria</taxon>
        <taxon>Enterobacterales</taxon>
        <taxon>Enterobacteriaceae</taxon>
        <taxon>Klebsiella/Raoultella group</taxon>
        <taxon>Klebsiella</taxon>
        <taxon>Klebsiella pneumoniae complex</taxon>
    </lineage>
</organism>
<proteinExistence type="predicted"/>
<dbReference type="EMBL" id="FLDK01000004">
    <property type="protein sequence ID" value="SBH07900.1"/>
    <property type="molecule type" value="Genomic_DNA"/>
</dbReference>
<dbReference type="AlphaFoldDB" id="A0AAX2BU86"/>
<dbReference type="RefSeq" id="WP_004215749.1">
    <property type="nucleotide sequence ID" value="NZ_CAESWW010000001.1"/>
</dbReference>
<gene>
    <name evidence="1" type="ORF">SAMEA2273558_01874</name>
</gene>
<accession>A0AAX2BU86</accession>
<evidence type="ECO:0000313" key="2">
    <source>
        <dbReference type="Proteomes" id="UP000077826"/>
    </source>
</evidence>
<reference evidence="1 2" key="1">
    <citation type="submission" date="2016-04" db="EMBL/GenBank/DDBJ databases">
        <authorList>
            <consortium name="Pathogen Informatics"/>
        </authorList>
    </citation>
    <scope>NUCLEOTIDE SEQUENCE [LARGE SCALE GENOMIC DNA]</scope>
    <source>
        <strain evidence="2">k480</strain>
    </source>
</reference>
<dbReference type="Proteomes" id="UP000077826">
    <property type="component" value="Unassembled WGS sequence"/>
</dbReference>